<protein>
    <submittedName>
        <fullName evidence="2">Uncharacterized protein</fullName>
    </submittedName>
</protein>
<dbReference type="Proteomes" id="UP000235388">
    <property type="component" value="Unassembled WGS sequence"/>
</dbReference>
<evidence type="ECO:0000313" key="4">
    <source>
        <dbReference type="EMBL" id="PLW42333.1"/>
    </source>
</evidence>
<gene>
    <name evidence="4" type="ORF">PCANC_10497</name>
    <name evidence="1" type="ORF">PCANC_12307</name>
    <name evidence="3" type="ORF">PCASD_09429</name>
    <name evidence="2" type="ORF">PCASD_11873</name>
</gene>
<evidence type="ECO:0000313" key="5">
    <source>
        <dbReference type="Proteomes" id="UP000235388"/>
    </source>
</evidence>
<dbReference type="AlphaFoldDB" id="A0A2N5TAZ4"/>
<dbReference type="Proteomes" id="UP000235392">
    <property type="component" value="Unassembled WGS sequence"/>
</dbReference>
<proteinExistence type="predicted"/>
<accession>A0A2N5TAZ4</accession>
<evidence type="ECO:0000313" key="1">
    <source>
        <dbReference type="EMBL" id="PLW16744.1"/>
    </source>
</evidence>
<dbReference type="EMBL" id="PGCI01000145">
    <property type="protein sequence ID" value="PLW37289.1"/>
    <property type="molecule type" value="Genomic_DNA"/>
</dbReference>
<keyword evidence="5" id="KW-1185">Reference proteome</keyword>
<organism evidence="2 6">
    <name type="scientific">Puccinia coronata f. sp. avenae</name>
    <dbReference type="NCBI Taxonomy" id="200324"/>
    <lineage>
        <taxon>Eukaryota</taxon>
        <taxon>Fungi</taxon>
        <taxon>Dikarya</taxon>
        <taxon>Basidiomycota</taxon>
        <taxon>Pucciniomycotina</taxon>
        <taxon>Pucciniomycetes</taxon>
        <taxon>Pucciniales</taxon>
        <taxon>Pucciniaceae</taxon>
        <taxon>Puccinia</taxon>
    </lineage>
</organism>
<dbReference type="EMBL" id="PGCJ01000159">
    <property type="protein sequence ID" value="PLW42333.1"/>
    <property type="molecule type" value="Genomic_DNA"/>
</dbReference>
<reference evidence="5 6" key="1">
    <citation type="submission" date="2017-11" db="EMBL/GenBank/DDBJ databases">
        <title>De novo assembly and phasing of dikaryotic genomes from two isolates of Puccinia coronata f. sp. avenae, the causal agent of oat crown rust.</title>
        <authorList>
            <person name="Miller M.E."/>
            <person name="Zhang Y."/>
            <person name="Omidvar V."/>
            <person name="Sperschneider J."/>
            <person name="Schwessinger B."/>
            <person name="Raley C."/>
            <person name="Palmer J.M."/>
            <person name="Garnica D."/>
            <person name="Upadhyaya N."/>
            <person name="Rathjen J."/>
            <person name="Taylor J.M."/>
            <person name="Park R.F."/>
            <person name="Dodds P.N."/>
            <person name="Hirsch C.D."/>
            <person name="Kianian S.F."/>
            <person name="Figueroa M."/>
        </authorList>
    </citation>
    <scope>NUCLEOTIDE SEQUENCE [LARGE SCALE GENOMIC DNA]</scope>
    <source>
        <strain evidence="1">12NC29</strain>
        <strain evidence="2">12SD80</strain>
    </source>
</reference>
<evidence type="ECO:0000313" key="6">
    <source>
        <dbReference type="Proteomes" id="UP000235392"/>
    </source>
</evidence>
<evidence type="ECO:0000313" key="3">
    <source>
        <dbReference type="EMBL" id="PLW37289.1"/>
    </source>
</evidence>
<comment type="caution">
    <text evidence="2">The sequence shown here is derived from an EMBL/GenBank/DDBJ whole genome shotgun (WGS) entry which is preliminary data.</text>
</comment>
<dbReference type="EMBL" id="PGCI01000657">
    <property type="protein sequence ID" value="PLW22651.1"/>
    <property type="molecule type" value="Genomic_DNA"/>
</dbReference>
<sequence>MISEQCLRLVGFHLGKQLKASSRFMTHRASSHTLLTTSPSELTSNILSLIFNSLEPLNQLYYKYKLSLLTLSKHLSSFHRIIGGRNTIFTMFLHGILAVFLMFNNGSIVAQPPPSTDPIVVAASGDVNIDQQTLQATATQIYALIGTIDAAVAAQRASDVFSPAQQLLLQARTVRSLVTNVGTDAKSASLQTDLQGVNTGNDVITAAAATLAYHWQDLQAVATSSQTIKDFLGITAGDFNNALNKAGVAAPTTPTSQN</sequence>
<name>A0A2N5TAZ4_9BASI</name>
<dbReference type="EMBL" id="PGCJ01000863">
    <property type="protein sequence ID" value="PLW16744.1"/>
    <property type="molecule type" value="Genomic_DNA"/>
</dbReference>
<evidence type="ECO:0000313" key="2">
    <source>
        <dbReference type="EMBL" id="PLW22651.1"/>
    </source>
</evidence>